<reference evidence="5 6" key="1">
    <citation type="submission" date="2017-12" db="EMBL/GenBank/DDBJ databases">
        <authorList>
            <person name="Pombert J.-F."/>
            <person name="Haag K.L."/>
            <person name="Ebert D."/>
        </authorList>
    </citation>
    <scope>NUCLEOTIDE SEQUENCE [LARGE SCALE GENOMIC DNA]</scope>
    <source>
        <strain evidence="5">IL-G-3</strain>
    </source>
</reference>
<comment type="catalytic activity">
    <reaction evidence="4">
        <text>alpha,alpha-trehalose + H2O = alpha-D-glucose + beta-D-glucose</text>
        <dbReference type="Rhea" id="RHEA:32675"/>
        <dbReference type="ChEBI" id="CHEBI:15377"/>
        <dbReference type="ChEBI" id="CHEBI:15903"/>
        <dbReference type="ChEBI" id="CHEBI:16551"/>
        <dbReference type="ChEBI" id="CHEBI:17925"/>
        <dbReference type="EC" id="3.2.1.28"/>
    </reaction>
</comment>
<dbReference type="EMBL" id="PITK01000511">
    <property type="protein sequence ID" value="TBU13173.1"/>
    <property type="molecule type" value="Genomic_DNA"/>
</dbReference>
<dbReference type="OrthoDB" id="3542292at2759"/>
<proteinExistence type="inferred from homology"/>
<evidence type="ECO:0000313" key="6">
    <source>
        <dbReference type="Proteomes" id="UP000292282"/>
    </source>
</evidence>
<evidence type="ECO:0000256" key="2">
    <source>
        <dbReference type="ARBA" id="ARBA00022801"/>
    </source>
</evidence>
<name>A0A4Q9LWP2_9MICR</name>
<accession>A0A4Q9LWP2</accession>
<dbReference type="VEuPathDB" id="MicrosporidiaDB:CWI38_0511p0020"/>
<sequence>MLFFSLYLAICLANTDDMIDSVDKISEYTDFNMMLAVQVLLPKTDSKDFVDRPTKKPLKEVVKAFRKIEKRLGIDKIKGHFDLYNFINKPYLSAYEHEPQTVKLLEDFLNQNFLPVGSDIEAHPATDYNESPRFLQNLTNKNLISVSKALNNTWKELSRKKVKNPQVHNSSLFDLPFPFMIPGGRFREFYYWDTYWILEGLLVCDMNKSAENIVRNFMHIIDKIGYIPNGTRKYYSYRSEPPYFGLMLLKLLDYENGIFNDLVLGDGLRMLEKEYEFWDKNRKIRIDIQLGSVSNDYNTIVKDYEYETATTKEVSNPENTATASAYKTSVYLNAYHVTADFPRPESMSEDLSTYKKQNVLNETQMYSNIKSGAESGWDFSTRWFGDSTDIATITAYDQIPVDLNALLYRNEVIMSKLFSRKGNEEKALYYYRKSIDRKSAMNLVLWNQNEGVWNDYNLKSKSFVNSRFYFSNVMPLVYGIEPVNGSNYDILKKYSKEIFGYKGGIPASGYGKGGQQWDFPNVWAPHQHMMVELLINMKEDAMAFHVAKSFFNSVYVGYKNDKAFFEKYNCLKVGFTGAGGEYAPQTGFGWTNGAMLSFILQYGDKIIEDYDHEKGYNDILVYLNKELTMRNVESAETSERNNLLNANNIEMINSDGFLKVKYRLVEEVTKKSLEEAQLAKLYNEIEKRKLYSKLCSARKNEHVSVSDSSRWLKKGNIRLRDEAVMCQHCGKSCITADHLATRCKKMLVVRCLHLLLLNRYKFKSSKRISSHSVQEILDNEYAEIRKLKKYDLLANELGLIYKCSVEIIPYVMTRDGIVTKYHKSHLKRLEIPMNIEAYIQSIVLKKTSGLNAEESWEKASMCEDGAKNFKPKNKAPFISQGGTTLEEPTNNINKESDLEEETKVVKEVEENI</sequence>
<dbReference type="PROSITE" id="PS00927">
    <property type="entry name" value="TREHALASE_1"/>
    <property type="match status" value="1"/>
</dbReference>
<dbReference type="InterPro" id="IPR012341">
    <property type="entry name" value="6hp_glycosidase-like_sf"/>
</dbReference>
<dbReference type="InterPro" id="IPR018232">
    <property type="entry name" value="Glyco_hydro_37_CS"/>
</dbReference>
<dbReference type="EC" id="3.2.1.28" evidence="4"/>
<dbReference type="InterPro" id="IPR001661">
    <property type="entry name" value="Glyco_hydro_37"/>
</dbReference>
<comment type="similarity">
    <text evidence="1 4">Belongs to the glycosyl hydrolase 37 family.</text>
</comment>
<keyword evidence="6" id="KW-1185">Reference proteome</keyword>
<keyword evidence="2 4" id="KW-0378">Hydrolase</keyword>
<dbReference type="Proteomes" id="UP000292282">
    <property type="component" value="Unassembled WGS sequence"/>
</dbReference>
<dbReference type="Gene3D" id="1.50.10.10">
    <property type="match status" value="1"/>
</dbReference>
<dbReference type="PANTHER" id="PTHR23403">
    <property type="entry name" value="TREHALASE"/>
    <property type="match status" value="1"/>
</dbReference>
<evidence type="ECO:0000256" key="1">
    <source>
        <dbReference type="ARBA" id="ARBA00005615"/>
    </source>
</evidence>
<protein>
    <recommendedName>
        <fullName evidence="4">Trehalase</fullName>
        <ecNumber evidence="4">3.2.1.28</ecNumber>
    </recommendedName>
    <alternativeName>
        <fullName evidence="4">Alpha-trehalose glucohydrolase</fullName>
    </alternativeName>
</protein>
<evidence type="ECO:0000256" key="3">
    <source>
        <dbReference type="ARBA" id="ARBA00023295"/>
    </source>
</evidence>
<dbReference type="PRINTS" id="PR00744">
    <property type="entry name" value="GLHYDRLASE37"/>
</dbReference>
<dbReference type="PROSITE" id="PS00928">
    <property type="entry name" value="TREHALASE_2"/>
    <property type="match status" value="1"/>
</dbReference>
<dbReference type="STRING" id="1176355.A0A4Q9LWP2"/>
<dbReference type="GO" id="GO:0004555">
    <property type="term" value="F:alpha,alpha-trehalase activity"/>
    <property type="evidence" value="ECO:0007669"/>
    <property type="project" value="UniProtKB-EC"/>
</dbReference>
<organism evidence="5 6">
    <name type="scientific">Hamiltosporidium tvaerminnensis</name>
    <dbReference type="NCBI Taxonomy" id="1176355"/>
    <lineage>
        <taxon>Eukaryota</taxon>
        <taxon>Fungi</taxon>
        <taxon>Fungi incertae sedis</taxon>
        <taxon>Microsporidia</taxon>
        <taxon>Dubosqiidae</taxon>
        <taxon>Hamiltosporidium</taxon>
    </lineage>
</organism>
<dbReference type="SUPFAM" id="SSF48208">
    <property type="entry name" value="Six-hairpin glycosidases"/>
    <property type="match status" value="1"/>
</dbReference>
<evidence type="ECO:0000313" key="5">
    <source>
        <dbReference type="EMBL" id="TBU13173.1"/>
    </source>
</evidence>
<evidence type="ECO:0000256" key="4">
    <source>
        <dbReference type="RuleBase" id="RU361180"/>
    </source>
</evidence>
<keyword evidence="3 4" id="KW-0326">Glycosidase</keyword>
<comment type="caution">
    <text evidence="5">The sequence shown here is derived from an EMBL/GenBank/DDBJ whole genome shotgun (WGS) entry which is preliminary data.</text>
</comment>
<dbReference type="InterPro" id="IPR008928">
    <property type="entry name" value="6-hairpin_glycosidase_sf"/>
</dbReference>
<dbReference type="GO" id="GO:0005993">
    <property type="term" value="P:trehalose catabolic process"/>
    <property type="evidence" value="ECO:0007669"/>
    <property type="project" value="TreeGrafter"/>
</dbReference>
<dbReference type="PANTHER" id="PTHR23403:SF1">
    <property type="entry name" value="TREHALASE"/>
    <property type="match status" value="1"/>
</dbReference>
<dbReference type="Pfam" id="PF01204">
    <property type="entry name" value="Trehalase"/>
    <property type="match status" value="1"/>
</dbReference>
<dbReference type="AlphaFoldDB" id="A0A4Q9LWP2"/>
<gene>
    <name evidence="5" type="ORF">CWI38_0511p0020</name>
</gene>